<dbReference type="OrthoDB" id="1150922at2"/>
<proteinExistence type="predicted"/>
<comment type="caution">
    <text evidence="2">The sequence shown here is derived from an EMBL/GenBank/DDBJ whole genome shotgun (WGS) entry which is preliminary data.</text>
</comment>
<evidence type="ECO:0000313" key="2">
    <source>
        <dbReference type="EMBL" id="RKD16106.1"/>
    </source>
</evidence>
<reference evidence="2 3" key="1">
    <citation type="submission" date="2016-07" db="EMBL/GenBank/DDBJ databases">
        <title>Genome of Pelobium manganitolerans.</title>
        <authorList>
            <person name="Wu S."/>
            <person name="Wang G."/>
        </authorList>
    </citation>
    <scope>NUCLEOTIDE SEQUENCE [LARGE SCALE GENOMIC DNA]</scope>
    <source>
        <strain evidence="2 3">YS-25</strain>
    </source>
</reference>
<dbReference type="Proteomes" id="UP000283433">
    <property type="component" value="Unassembled WGS sequence"/>
</dbReference>
<evidence type="ECO:0000259" key="1">
    <source>
        <dbReference type="Pfam" id="PF10988"/>
    </source>
</evidence>
<dbReference type="RefSeq" id="WP_120181601.1">
    <property type="nucleotide sequence ID" value="NZ_MBTA01000023.1"/>
</dbReference>
<evidence type="ECO:0000313" key="3">
    <source>
        <dbReference type="Proteomes" id="UP000283433"/>
    </source>
</evidence>
<dbReference type="InterPro" id="IPR021255">
    <property type="entry name" value="DUF2807"/>
</dbReference>
<keyword evidence="3" id="KW-1185">Reference proteome</keyword>
<feature type="domain" description="Putative auto-transporter adhesin head GIN" evidence="1">
    <location>
        <begin position="41"/>
        <end position="203"/>
    </location>
</feature>
<gene>
    <name evidence="2" type="ORF">BCY91_04235</name>
</gene>
<dbReference type="AlphaFoldDB" id="A0A419S5W9"/>
<sequence>MRTYLILLTSILYLSACSKDRLRGEGPTVTESRSINASELQTVRVNGSTKLHISYGTVPELKVKGYGNLVAALSTTLKNGVLTVEFENHYNVRNDNTEVFLILPKSPNIYLNGSADAFISGNFEPVNHIFFKINGSANINAGAFVAESLDVNISGSGNVNLVNIDASDANVSISGSGEVKTKVSDKLLVAISGSGRVLYLGNPEVQSNISGSGKVQKI</sequence>
<protein>
    <recommendedName>
        <fullName evidence="1">Putative auto-transporter adhesin head GIN domain-containing protein</fullName>
    </recommendedName>
</protein>
<accession>A0A419S5W9</accession>
<name>A0A419S5W9_9SPHI</name>
<organism evidence="2 3">
    <name type="scientific">Pelobium manganitolerans</name>
    <dbReference type="NCBI Taxonomy" id="1842495"/>
    <lineage>
        <taxon>Bacteria</taxon>
        <taxon>Pseudomonadati</taxon>
        <taxon>Bacteroidota</taxon>
        <taxon>Sphingobacteriia</taxon>
        <taxon>Sphingobacteriales</taxon>
        <taxon>Sphingobacteriaceae</taxon>
        <taxon>Pelobium</taxon>
    </lineage>
</organism>
<dbReference type="Gene3D" id="2.160.20.120">
    <property type="match status" value="2"/>
</dbReference>
<dbReference type="Pfam" id="PF10988">
    <property type="entry name" value="DUF2807"/>
    <property type="match status" value="1"/>
</dbReference>
<dbReference type="EMBL" id="MBTA01000023">
    <property type="protein sequence ID" value="RKD16106.1"/>
    <property type="molecule type" value="Genomic_DNA"/>
</dbReference>